<dbReference type="PANTHER" id="PTHR46863:SF1">
    <property type="entry name" value="PROTEIN KINASE SUPERFAMILY PROTEIN"/>
    <property type="match status" value="1"/>
</dbReference>
<feature type="compositionally biased region" description="Basic and acidic residues" evidence="1">
    <location>
        <begin position="149"/>
        <end position="158"/>
    </location>
</feature>
<evidence type="ECO:0000313" key="2">
    <source>
        <dbReference type="EMBL" id="CAK9189532.1"/>
    </source>
</evidence>
<dbReference type="Gene3D" id="1.10.510.10">
    <property type="entry name" value="Transferase(Phosphotransferase) domain 1"/>
    <property type="match status" value="1"/>
</dbReference>
<accession>A0ABP0T8C0</accession>
<dbReference type="PANTHER" id="PTHR46863">
    <property type="entry name" value="OS09G0572100 PROTEIN"/>
    <property type="match status" value="1"/>
</dbReference>
<feature type="region of interest" description="Disordered" evidence="1">
    <location>
        <begin position="1"/>
        <end position="36"/>
    </location>
</feature>
<gene>
    <name evidence="2" type="ORF">CSSPTR1EN2_LOCUS183</name>
</gene>
<keyword evidence="3" id="KW-1185">Reference proteome</keyword>
<dbReference type="SUPFAM" id="SSF56112">
    <property type="entry name" value="Protein kinase-like (PK-like)"/>
    <property type="match status" value="1"/>
</dbReference>
<feature type="region of interest" description="Disordered" evidence="1">
    <location>
        <begin position="147"/>
        <end position="170"/>
    </location>
</feature>
<name>A0ABP0T8C0_9BRYO</name>
<dbReference type="Gene3D" id="3.30.200.20">
    <property type="entry name" value="Phosphorylase Kinase, domain 1"/>
    <property type="match status" value="1"/>
</dbReference>
<proteinExistence type="predicted"/>
<sequence length="300" mass="32355">MSTTTTTTSISSQTLSKESSSQVNSSANYTTSSSSSYSVTSSQQQQVLGIKDMLSAGAITFKLKDLSMATKNFHPAKKMGSSVFRGSLHGMDVAVMVLKNNNNNKGSGGGGSDFVAEMKNSCSVRWVRQQQQQKVRVPAGAHQVLVESSESKRDHAASDHQQSSSTRVMQVPRGVQVQHSTFKQSHSIQISGTHGYMALEEKVGGLITPKLNVFAFGKELGRRLQAWMNPSLGDSAPLDYTLKTAELAKDCVDLDPNLRPNMSKVAFTLSKILLNSQAQEKSILAVNSLFTGMGSRTNLS</sequence>
<dbReference type="InterPro" id="IPR011009">
    <property type="entry name" value="Kinase-like_dom_sf"/>
</dbReference>
<reference evidence="2 3" key="1">
    <citation type="submission" date="2024-02" db="EMBL/GenBank/DDBJ databases">
        <authorList>
            <consortium name="ELIXIR-Norway"/>
            <consortium name="Elixir Norway"/>
        </authorList>
    </citation>
    <scope>NUCLEOTIDE SEQUENCE [LARGE SCALE GENOMIC DNA]</scope>
</reference>
<dbReference type="Proteomes" id="UP001497512">
    <property type="component" value="Chromosome 1"/>
</dbReference>
<dbReference type="EMBL" id="OZ019893">
    <property type="protein sequence ID" value="CAK9189532.1"/>
    <property type="molecule type" value="Genomic_DNA"/>
</dbReference>
<feature type="compositionally biased region" description="Polar residues" evidence="1">
    <location>
        <begin position="159"/>
        <end position="168"/>
    </location>
</feature>
<organism evidence="2 3">
    <name type="scientific">Sphagnum troendelagicum</name>
    <dbReference type="NCBI Taxonomy" id="128251"/>
    <lineage>
        <taxon>Eukaryota</taxon>
        <taxon>Viridiplantae</taxon>
        <taxon>Streptophyta</taxon>
        <taxon>Embryophyta</taxon>
        <taxon>Bryophyta</taxon>
        <taxon>Sphagnophytina</taxon>
        <taxon>Sphagnopsida</taxon>
        <taxon>Sphagnales</taxon>
        <taxon>Sphagnaceae</taxon>
        <taxon>Sphagnum</taxon>
    </lineage>
</organism>
<protein>
    <submittedName>
        <fullName evidence="2">Uncharacterized protein</fullName>
    </submittedName>
</protein>
<evidence type="ECO:0000313" key="3">
    <source>
        <dbReference type="Proteomes" id="UP001497512"/>
    </source>
</evidence>
<evidence type="ECO:0000256" key="1">
    <source>
        <dbReference type="SAM" id="MobiDB-lite"/>
    </source>
</evidence>